<feature type="domain" description="Pre-mRNA 3'-end-processing endonuclease polyadenylation factor C-term" evidence="14">
    <location>
        <begin position="552"/>
        <end position="876"/>
    </location>
</feature>
<dbReference type="GO" id="GO:0004521">
    <property type="term" value="F:RNA endonuclease activity"/>
    <property type="evidence" value="ECO:0007669"/>
    <property type="project" value="TreeGrafter"/>
</dbReference>
<gene>
    <name evidence="15" type="ORF">K491DRAFT_695045</name>
</gene>
<dbReference type="Gene3D" id="3.60.15.10">
    <property type="entry name" value="Ribonuclease Z/Hydroxyacylglutathione hydrolase-like"/>
    <property type="match status" value="1"/>
</dbReference>
<feature type="compositionally biased region" description="Low complexity" evidence="11">
    <location>
        <begin position="800"/>
        <end position="813"/>
    </location>
</feature>
<keyword evidence="8" id="KW-0862">Zinc</keyword>
<evidence type="ECO:0000256" key="11">
    <source>
        <dbReference type="SAM" id="MobiDB-lite"/>
    </source>
</evidence>
<dbReference type="Gene3D" id="3.40.50.10890">
    <property type="match status" value="1"/>
</dbReference>
<dbReference type="OrthoDB" id="10249535at2759"/>
<evidence type="ECO:0000256" key="5">
    <source>
        <dbReference type="ARBA" id="ARBA00022723"/>
    </source>
</evidence>
<dbReference type="Pfam" id="PF00753">
    <property type="entry name" value="Lactamase_B"/>
    <property type="match status" value="1"/>
</dbReference>
<dbReference type="PANTHER" id="PTHR11203">
    <property type="entry name" value="CLEAVAGE AND POLYADENYLATION SPECIFICITY FACTOR FAMILY MEMBER"/>
    <property type="match status" value="1"/>
</dbReference>
<feature type="region of interest" description="Disordered" evidence="11">
    <location>
        <begin position="703"/>
        <end position="739"/>
    </location>
</feature>
<feature type="region of interest" description="Disordered" evidence="11">
    <location>
        <begin position="762"/>
        <end position="816"/>
    </location>
</feature>
<comment type="similarity">
    <text evidence="2">Belongs to the metallo-beta-lactamase superfamily. RNA-metabolizing metallo-beta-lactamase-like family. CPSF2/YSH1 subfamily.</text>
</comment>
<dbReference type="EMBL" id="MU004388">
    <property type="protein sequence ID" value="KAF2653068.1"/>
    <property type="molecule type" value="Genomic_DNA"/>
</dbReference>
<dbReference type="GO" id="GO:0046872">
    <property type="term" value="F:metal ion binding"/>
    <property type="evidence" value="ECO:0007669"/>
    <property type="project" value="UniProtKB-KW"/>
</dbReference>
<evidence type="ECO:0000256" key="6">
    <source>
        <dbReference type="ARBA" id="ARBA00022759"/>
    </source>
</evidence>
<dbReference type="GO" id="GO:0006397">
    <property type="term" value="P:mRNA processing"/>
    <property type="evidence" value="ECO:0007669"/>
    <property type="project" value="UniProtKB-KW"/>
</dbReference>
<keyword evidence="6" id="KW-0255">Endonuclease</keyword>
<name>A0A6A6T2L6_9PLEO</name>
<evidence type="ECO:0000313" key="15">
    <source>
        <dbReference type="EMBL" id="KAF2653068.1"/>
    </source>
</evidence>
<dbReference type="AlphaFoldDB" id="A0A6A6T2L6"/>
<dbReference type="GO" id="GO:0004534">
    <property type="term" value="F:5'-3' RNA exonuclease activity"/>
    <property type="evidence" value="ECO:0007669"/>
    <property type="project" value="TreeGrafter"/>
</dbReference>
<dbReference type="InterPro" id="IPR036866">
    <property type="entry name" value="RibonucZ/Hydroxyglut_hydro"/>
</dbReference>
<keyword evidence="5" id="KW-0479">Metal-binding</keyword>
<feature type="compositionally biased region" description="Low complexity" evidence="11">
    <location>
        <begin position="769"/>
        <end position="780"/>
    </location>
</feature>
<evidence type="ECO:0000259" key="14">
    <source>
        <dbReference type="SMART" id="SM01098"/>
    </source>
</evidence>
<comment type="function">
    <text evidence="10">Component of the cleavage factor I (CF I) involved in pre-mRNA 3'-end processing.</text>
</comment>
<evidence type="ECO:0000256" key="7">
    <source>
        <dbReference type="ARBA" id="ARBA00022801"/>
    </source>
</evidence>
<dbReference type="InterPro" id="IPR022712">
    <property type="entry name" value="Beta_Casp"/>
</dbReference>
<dbReference type="FunFam" id="3.40.50.10890:FF:000004">
    <property type="entry name" value="Cleavage and polyadenylation specifity factor"/>
    <property type="match status" value="1"/>
</dbReference>
<sequence>MAAKRKHSAMGLEDDDPVDPSDELMFLCLGGGNEVGRSCHIIQYKGKTVMLDAGMHPAYEGLSAMPFYDEFDLSTVDVLLISHFHVDHAASLPYVLAKTNFSGRVFMTHPTKAIYKWLIQDSVRVGNISSSSETKVQMYTEADHLNTFPSIEAIDFNTTHTISGIRITPYPAGHVLGAAMFLIEIAGLKILFTGDYSREDDRHLVSATIPAHVKVDVLITESTFGISTHVPRLQRETQLMKSITDILNRGGRALLPVFALGRAQELLLILDEYWAKHPEYQKIPIYYNSNLARKCMVVYQTYISAMNDNIKRLFRERMAEAEVAGDVSKGGPWDFRFVRSLKSLDRFDDMGGCVMLASPGMMQSGTSRELLERWAPDPRNGVIITGYSVEGTMAKQIVHEPDQIPAITTRASNTARRPGQKEGEQIMIPRRCTIQEYSFAAHVDGKENIDFVESVAAPVVILVHGEKGNMTRLASKLKSINTQQDNAVKVYAPANCEELRIPFKTDKVAKVVGKLASIPPPLPHKKRIEGAEGEDEDDAEEIKKNGNADSEQDKIITGVLIQNDFKISLMAPEDLKEYAGLTTTTIVCRQHLTLSAAGIDLIRWALEGTFGAVDESSLSDSAIDGKRGQEHVKGNGASIYKHEEADEEISRSTKVFKIMDSVSVYCREGGSVEVEWEGNMINDSIADAVLAVLFTVESSPAAVKQSSRTHSHSHTHTPSQTLTHNFKQPATNPHKTPDPQTRLARLFLFLEAQFGTDAVSPIHLPRYSTTPAPATTETKPTPQPQPQPQPQPDIYSVAKSPSLTSSSLTSSLSAEDRSELKRLHSVGIPVPGIEIKFDKYVAKVWLEDLEVECASAPLRGRVKAVVERGVETVSGLWS</sequence>
<evidence type="ECO:0000256" key="9">
    <source>
        <dbReference type="ARBA" id="ARBA00023242"/>
    </source>
</evidence>
<dbReference type="InterPro" id="IPR050698">
    <property type="entry name" value="MBL"/>
</dbReference>
<proteinExistence type="inferred from homology"/>
<keyword evidence="9" id="KW-0539">Nucleus</keyword>
<dbReference type="Pfam" id="PF07521">
    <property type="entry name" value="RMMBL"/>
    <property type="match status" value="1"/>
</dbReference>
<evidence type="ECO:0000256" key="8">
    <source>
        <dbReference type="ARBA" id="ARBA00022833"/>
    </source>
</evidence>
<dbReference type="Proteomes" id="UP000799324">
    <property type="component" value="Unassembled WGS sequence"/>
</dbReference>
<evidence type="ECO:0000256" key="10">
    <source>
        <dbReference type="ARBA" id="ARBA00024826"/>
    </source>
</evidence>
<evidence type="ECO:0000259" key="13">
    <source>
        <dbReference type="SMART" id="SM01027"/>
    </source>
</evidence>
<evidence type="ECO:0000313" key="16">
    <source>
        <dbReference type="Proteomes" id="UP000799324"/>
    </source>
</evidence>
<dbReference type="SUPFAM" id="SSF56281">
    <property type="entry name" value="Metallo-hydrolase/oxidoreductase"/>
    <property type="match status" value="1"/>
</dbReference>
<dbReference type="CDD" id="cd16292">
    <property type="entry name" value="CPSF3-like_MBL-fold"/>
    <property type="match status" value="1"/>
</dbReference>
<dbReference type="GO" id="GO:0003723">
    <property type="term" value="F:RNA binding"/>
    <property type="evidence" value="ECO:0007669"/>
    <property type="project" value="TreeGrafter"/>
</dbReference>
<evidence type="ECO:0000256" key="2">
    <source>
        <dbReference type="ARBA" id="ARBA00010624"/>
    </source>
</evidence>
<dbReference type="InterPro" id="IPR001279">
    <property type="entry name" value="Metallo-B-lactamas"/>
</dbReference>
<evidence type="ECO:0000256" key="4">
    <source>
        <dbReference type="ARBA" id="ARBA00022722"/>
    </source>
</evidence>
<feature type="region of interest" description="Disordered" evidence="11">
    <location>
        <begin position="522"/>
        <end position="548"/>
    </location>
</feature>
<dbReference type="PANTHER" id="PTHR11203:SF11">
    <property type="entry name" value="CLEAVAGE AND POLYADENYLATION SPECIFICITY FACTOR SUBUNIT 3"/>
    <property type="match status" value="1"/>
</dbReference>
<protein>
    <submittedName>
        <fullName evidence="15">Uncharacterized protein</fullName>
    </submittedName>
</protein>
<dbReference type="GO" id="GO:0005847">
    <property type="term" value="C:mRNA cleavage and polyadenylation specificity factor complex"/>
    <property type="evidence" value="ECO:0007669"/>
    <property type="project" value="TreeGrafter"/>
</dbReference>
<dbReference type="InterPro" id="IPR011108">
    <property type="entry name" value="RMMBL"/>
</dbReference>
<organism evidence="15 16">
    <name type="scientific">Lophiostoma macrostomum CBS 122681</name>
    <dbReference type="NCBI Taxonomy" id="1314788"/>
    <lineage>
        <taxon>Eukaryota</taxon>
        <taxon>Fungi</taxon>
        <taxon>Dikarya</taxon>
        <taxon>Ascomycota</taxon>
        <taxon>Pezizomycotina</taxon>
        <taxon>Dothideomycetes</taxon>
        <taxon>Pleosporomycetidae</taxon>
        <taxon>Pleosporales</taxon>
        <taxon>Lophiostomataceae</taxon>
        <taxon>Lophiostoma</taxon>
    </lineage>
</organism>
<keyword evidence="4" id="KW-0540">Nuclease</keyword>
<feature type="domain" description="Beta-Casp" evidence="13">
    <location>
        <begin position="263"/>
        <end position="397"/>
    </location>
</feature>
<dbReference type="Pfam" id="PF10996">
    <property type="entry name" value="Beta-Casp"/>
    <property type="match status" value="1"/>
</dbReference>
<reference evidence="15" key="1">
    <citation type="journal article" date="2020" name="Stud. Mycol.">
        <title>101 Dothideomycetes genomes: a test case for predicting lifestyles and emergence of pathogens.</title>
        <authorList>
            <person name="Haridas S."/>
            <person name="Albert R."/>
            <person name="Binder M."/>
            <person name="Bloem J."/>
            <person name="Labutti K."/>
            <person name="Salamov A."/>
            <person name="Andreopoulos B."/>
            <person name="Baker S."/>
            <person name="Barry K."/>
            <person name="Bills G."/>
            <person name="Bluhm B."/>
            <person name="Cannon C."/>
            <person name="Castanera R."/>
            <person name="Culley D."/>
            <person name="Daum C."/>
            <person name="Ezra D."/>
            <person name="Gonzalez J."/>
            <person name="Henrissat B."/>
            <person name="Kuo A."/>
            <person name="Liang C."/>
            <person name="Lipzen A."/>
            <person name="Lutzoni F."/>
            <person name="Magnuson J."/>
            <person name="Mondo S."/>
            <person name="Nolan M."/>
            <person name="Ohm R."/>
            <person name="Pangilinan J."/>
            <person name="Park H.-J."/>
            <person name="Ramirez L."/>
            <person name="Alfaro M."/>
            <person name="Sun H."/>
            <person name="Tritt A."/>
            <person name="Yoshinaga Y."/>
            <person name="Zwiers L.-H."/>
            <person name="Turgeon B."/>
            <person name="Goodwin S."/>
            <person name="Spatafora J."/>
            <person name="Crous P."/>
            <person name="Grigoriev I."/>
        </authorList>
    </citation>
    <scope>NUCLEOTIDE SEQUENCE</scope>
    <source>
        <strain evidence="15">CBS 122681</strain>
    </source>
</reference>
<evidence type="ECO:0000256" key="3">
    <source>
        <dbReference type="ARBA" id="ARBA00022664"/>
    </source>
</evidence>
<keyword evidence="3" id="KW-0507">mRNA processing</keyword>
<feature type="compositionally biased region" description="Acidic residues" evidence="11">
    <location>
        <begin position="531"/>
        <end position="540"/>
    </location>
</feature>
<evidence type="ECO:0000256" key="1">
    <source>
        <dbReference type="ARBA" id="ARBA00004123"/>
    </source>
</evidence>
<dbReference type="SMART" id="SM00849">
    <property type="entry name" value="Lactamase_B"/>
    <property type="match status" value="1"/>
</dbReference>
<comment type="subcellular location">
    <subcellularLocation>
        <location evidence="1">Nucleus</location>
    </subcellularLocation>
</comment>
<dbReference type="SMART" id="SM01027">
    <property type="entry name" value="Beta-Casp"/>
    <property type="match status" value="1"/>
</dbReference>
<dbReference type="SMART" id="SM01098">
    <property type="entry name" value="CPSF73-100_C"/>
    <property type="match status" value="1"/>
</dbReference>
<feature type="domain" description="Metallo-beta-lactamase" evidence="12">
    <location>
        <begin position="36"/>
        <end position="251"/>
    </location>
</feature>
<dbReference type="InterPro" id="IPR021718">
    <property type="entry name" value="CPSF73-100_C"/>
</dbReference>
<dbReference type="Pfam" id="PF11718">
    <property type="entry name" value="CPSF73-100_C"/>
    <property type="match status" value="1"/>
</dbReference>
<accession>A0A6A6T2L6</accession>
<dbReference type="FunFam" id="3.60.15.10:FF:000001">
    <property type="entry name" value="Cleavage and polyadenylation specificity factor"/>
    <property type="match status" value="1"/>
</dbReference>
<keyword evidence="16" id="KW-1185">Reference proteome</keyword>
<keyword evidence="7" id="KW-0378">Hydrolase</keyword>
<evidence type="ECO:0000259" key="12">
    <source>
        <dbReference type="SMART" id="SM00849"/>
    </source>
</evidence>
<feature type="compositionally biased region" description="Polar residues" evidence="11">
    <location>
        <begin position="725"/>
        <end position="734"/>
    </location>
</feature>
<feature type="compositionally biased region" description="Pro residues" evidence="11">
    <location>
        <begin position="781"/>
        <end position="791"/>
    </location>
</feature>